<protein>
    <submittedName>
        <fullName evidence="3">Uncharacterized protein</fullName>
    </submittedName>
</protein>
<dbReference type="Gramene" id="ORUFI01G27400.1">
    <property type="protein sequence ID" value="ORUFI01G27400.1"/>
    <property type="gene ID" value="ORUFI01G27400"/>
</dbReference>
<sequence length="65" mass="7337">MARRELLGVVMCVVVVEPLVLLPQEGKRELERDRSVSVTQENLEPRDQPLSPYGSGMRNGHQSHL</sequence>
<keyword evidence="2" id="KW-0732">Signal</keyword>
<dbReference type="EnsemblPlants" id="ORUFI01G27400.1">
    <property type="protein sequence ID" value="ORUFI01G27400.1"/>
    <property type="gene ID" value="ORUFI01G27400"/>
</dbReference>
<feature type="region of interest" description="Disordered" evidence="1">
    <location>
        <begin position="26"/>
        <end position="65"/>
    </location>
</feature>
<keyword evidence="4" id="KW-1185">Reference proteome</keyword>
<evidence type="ECO:0000313" key="4">
    <source>
        <dbReference type="Proteomes" id="UP000008022"/>
    </source>
</evidence>
<evidence type="ECO:0000256" key="1">
    <source>
        <dbReference type="SAM" id="MobiDB-lite"/>
    </source>
</evidence>
<accession>A0A0E0MZY8</accession>
<reference evidence="4" key="1">
    <citation type="submission" date="2013-06" db="EMBL/GenBank/DDBJ databases">
        <authorList>
            <person name="Zhao Q."/>
        </authorList>
    </citation>
    <scope>NUCLEOTIDE SEQUENCE</scope>
    <source>
        <strain evidence="4">cv. W1943</strain>
    </source>
</reference>
<name>A0A0E0MZY8_ORYRU</name>
<dbReference type="HOGENOM" id="CLU_2853727_0_0_1"/>
<feature type="chain" id="PRO_5002368198" evidence="2">
    <location>
        <begin position="19"/>
        <end position="65"/>
    </location>
</feature>
<proteinExistence type="predicted"/>
<organism evidence="3 4">
    <name type="scientific">Oryza rufipogon</name>
    <name type="common">Brownbeard rice</name>
    <name type="synonym">Asian wild rice</name>
    <dbReference type="NCBI Taxonomy" id="4529"/>
    <lineage>
        <taxon>Eukaryota</taxon>
        <taxon>Viridiplantae</taxon>
        <taxon>Streptophyta</taxon>
        <taxon>Embryophyta</taxon>
        <taxon>Tracheophyta</taxon>
        <taxon>Spermatophyta</taxon>
        <taxon>Magnoliopsida</taxon>
        <taxon>Liliopsida</taxon>
        <taxon>Poales</taxon>
        <taxon>Poaceae</taxon>
        <taxon>BOP clade</taxon>
        <taxon>Oryzoideae</taxon>
        <taxon>Oryzeae</taxon>
        <taxon>Oryzinae</taxon>
        <taxon>Oryza</taxon>
    </lineage>
</organism>
<feature type="signal peptide" evidence="2">
    <location>
        <begin position="1"/>
        <end position="18"/>
    </location>
</feature>
<evidence type="ECO:0000256" key="2">
    <source>
        <dbReference type="SAM" id="SignalP"/>
    </source>
</evidence>
<dbReference type="Proteomes" id="UP000008022">
    <property type="component" value="Unassembled WGS sequence"/>
</dbReference>
<reference evidence="3" key="2">
    <citation type="submission" date="2015-06" db="UniProtKB">
        <authorList>
            <consortium name="EnsemblPlants"/>
        </authorList>
    </citation>
    <scope>IDENTIFICATION</scope>
</reference>
<evidence type="ECO:0000313" key="3">
    <source>
        <dbReference type="EnsemblPlants" id="ORUFI01G27400.1"/>
    </source>
</evidence>
<dbReference type="AlphaFoldDB" id="A0A0E0MZY8"/>
<feature type="compositionally biased region" description="Basic and acidic residues" evidence="1">
    <location>
        <begin position="26"/>
        <end position="35"/>
    </location>
</feature>